<dbReference type="EMBL" id="JASBNA010000014">
    <property type="protein sequence ID" value="KAK7687149.1"/>
    <property type="molecule type" value="Genomic_DNA"/>
</dbReference>
<proteinExistence type="predicted"/>
<reference evidence="2 3" key="1">
    <citation type="submission" date="2022-09" db="EMBL/GenBank/DDBJ databases">
        <authorList>
            <person name="Palmer J.M."/>
        </authorList>
    </citation>
    <scope>NUCLEOTIDE SEQUENCE [LARGE SCALE GENOMIC DNA]</scope>
    <source>
        <strain evidence="2 3">DSM 7382</strain>
    </source>
</reference>
<accession>A0AAW0G635</accession>
<sequence length="211" mass="23142">MSGYDVFDLITGLIGLFSVLYAILERLMPDVRLLSLQQSLTQVDQYLQATIEEGSSDDRSALQERLRQLKLRHRNLEYRTHCAATFYQQCREMFTGLTRDIITAHYECKAILAKLTTQRLQSTHPENLPVGGSIGGSLVPSPDGDIASLASPREAVIRLTNMPASLPVRQSSDAGSVLLGNGPVVLIGWGMARTVQLWQILTLSGTSTGIV</sequence>
<evidence type="ECO:0000313" key="2">
    <source>
        <dbReference type="EMBL" id="KAK7687149.1"/>
    </source>
</evidence>
<gene>
    <name evidence="2" type="ORF">QCA50_009652</name>
</gene>
<dbReference type="Proteomes" id="UP001385951">
    <property type="component" value="Unassembled WGS sequence"/>
</dbReference>
<evidence type="ECO:0000256" key="1">
    <source>
        <dbReference type="SAM" id="Phobius"/>
    </source>
</evidence>
<comment type="caution">
    <text evidence="2">The sequence shown here is derived from an EMBL/GenBank/DDBJ whole genome shotgun (WGS) entry which is preliminary data.</text>
</comment>
<protein>
    <submittedName>
        <fullName evidence="2">Uncharacterized protein</fullName>
    </submittedName>
</protein>
<feature type="transmembrane region" description="Helical" evidence="1">
    <location>
        <begin position="6"/>
        <end position="24"/>
    </location>
</feature>
<keyword evidence="1" id="KW-0472">Membrane</keyword>
<keyword evidence="3" id="KW-1185">Reference proteome</keyword>
<keyword evidence="1" id="KW-0812">Transmembrane</keyword>
<dbReference type="AlphaFoldDB" id="A0AAW0G635"/>
<name>A0AAW0G635_9APHY</name>
<organism evidence="2 3">
    <name type="scientific">Cerrena zonata</name>
    <dbReference type="NCBI Taxonomy" id="2478898"/>
    <lineage>
        <taxon>Eukaryota</taxon>
        <taxon>Fungi</taxon>
        <taxon>Dikarya</taxon>
        <taxon>Basidiomycota</taxon>
        <taxon>Agaricomycotina</taxon>
        <taxon>Agaricomycetes</taxon>
        <taxon>Polyporales</taxon>
        <taxon>Cerrenaceae</taxon>
        <taxon>Cerrena</taxon>
    </lineage>
</organism>
<keyword evidence="1" id="KW-1133">Transmembrane helix</keyword>
<evidence type="ECO:0000313" key="3">
    <source>
        <dbReference type="Proteomes" id="UP001385951"/>
    </source>
</evidence>